<protein>
    <recommendedName>
        <fullName evidence="2">acetylglutamate kinase</fullName>
        <ecNumber evidence="2">2.7.2.8</ecNumber>
    </recommendedName>
</protein>
<keyword evidence="5" id="KW-0808">Transferase</keyword>
<dbReference type="GO" id="GO:0003942">
    <property type="term" value="F:N-acetyl-gamma-glutamyl-phosphate reductase activity"/>
    <property type="evidence" value="ECO:0007669"/>
    <property type="project" value="InterPro"/>
</dbReference>
<dbReference type="InterPro" id="IPR001048">
    <property type="entry name" value="Asp/Glu/Uridylate_kinase"/>
</dbReference>
<evidence type="ECO:0000256" key="8">
    <source>
        <dbReference type="ARBA" id="ARBA00022840"/>
    </source>
</evidence>
<feature type="region of interest" description="Disordered" evidence="13">
    <location>
        <begin position="963"/>
        <end position="985"/>
    </location>
</feature>
<keyword evidence="7" id="KW-0418">Kinase</keyword>
<evidence type="ECO:0000256" key="3">
    <source>
        <dbReference type="ARBA" id="ARBA00022571"/>
    </source>
</evidence>
<evidence type="ECO:0000256" key="6">
    <source>
        <dbReference type="ARBA" id="ARBA00022741"/>
    </source>
</evidence>
<dbReference type="SUPFAM" id="SSF55347">
    <property type="entry name" value="Glyceraldehyde-3-phosphate dehydrogenase-like, C-terminal domain"/>
    <property type="match status" value="1"/>
</dbReference>
<dbReference type="InterPro" id="IPR000534">
    <property type="entry name" value="Semialdehyde_DH_NAD-bd"/>
</dbReference>
<evidence type="ECO:0000256" key="2">
    <source>
        <dbReference type="ARBA" id="ARBA00013065"/>
    </source>
</evidence>
<comment type="caution">
    <text evidence="16">The sequence shown here is derived from an EMBL/GenBank/DDBJ whole genome shotgun (WGS) entry which is preliminary data.</text>
</comment>
<dbReference type="Pfam" id="PF00696">
    <property type="entry name" value="AA_kinase"/>
    <property type="match status" value="1"/>
</dbReference>
<keyword evidence="8" id="KW-0067">ATP-binding</keyword>
<evidence type="ECO:0000256" key="7">
    <source>
        <dbReference type="ARBA" id="ARBA00022777"/>
    </source>
</evidence>
<proteinExistence type="predicted"/>
<dbReference type="InterPro" id="IPR004662">
    <property type="entry name" value="AcgluKinase_fam"/>
</dbReference>
<evidence type="ECO:0000313" key="16">
    <source>
        <dbReference type="EMBL" id="KAJ7035231.1"/>
    </source>
</evidence>
<dbReference type="CDD" id="cd04263">
    <property type="entry name" value="DUF619-NAGK-FABP"/>
    <property type="match status" value="1"/>
</dbReference>
<keyword evidence="17" id="KW-1185">Reference proteome</keyword>
<dbReference type="InterPro" id="IPR006855">
    <property type="entry name" value="Vertebrate-like_GNAT_dom"/>
</dbReference>
<organism evidence="16 17">
    <name type="scientific">Mycena alexandri</name>
    <dbReference type="NCBI Taxonomy" id="1745969"/>
    <lineage>
        <taxon>Eukaryota</taxon>
        <taxon>Fungi</taxon>
        <taxon>Dikarya</taxon>
        <taxon>Basidiomycota</taxon>
        <taxon>Agaricomycotina</taxon>
        <taxon>Agaricomycetes</taxon>
        <taxon>Agaricomycetidae</taxon>
        <taxon>Agaricales</taxon>
        <taxon>Marasmiineae</taxon>
        <taxon>Mycenaceae</taxon>
        <taxon>Mycena</taxon>
    </lineage>
</organism>
<feature type="compositionally biased region" description="Polar residues" evidence="13">
    <location>
        <begin position="611"/>
        <end position="629"/>
    </location>
</feature>
<dbReference type="EMBL" id="JARJCM010000052">
    <property type="protein sequence ID" value="KAJ7035231.1"/>
    <property type="molecule type" value="Genomic_DNA"/>
</dbReference>
<dbReference type="Gene3D" id="3.40.1160.10">
    <property type="entry name" value="Acetylglutamate kinase-like"/>
    <property type="match status" value="1"/>
</dbReference>
<keyword evidence="4" id="KW-0028">Amino-acid biosynthesis</keyword>
<dbReference type="GO" id="GO:0006526">
    <property type="term" value="P:L-arginine biosynthetic process"/>
    <property type="evidence" value="ECO:0007669"/>
    <property type="project" value="UniProtKB-KW"/>
</dbReference>
<evidence type="ECO:0000256" key="10">
    <source>
        <dbReference type="ARBA" id="ARBA00023002"/>
    </source>
</evidence>
<dbReference type="PROSITE" id="PS51731">
    <property type="entry name" value="GNAT_NAGS"/>
    <property type="match status" value="1"/>
</dbReference>
<dbReference type="GO" id="GO:0003991">
    <property type="term" value="F:acetylglutamate kinase activity"/>
    <property type="evidence" value="ECO:0007669"/>
    <property type="project" value="UniProtKB-EC"/>
</dbReference>
<dbReference type="InterPro" id="IPR041734">
    <property type="entry name" value="NAGK-fArgBP"/>
</dbReference>
<dbReference type="Pfam" id="PF01118">
    <property type="entry name" value="Semialdhyde_dh"/>
    <property type="match status" value="1"/>
</dbReference>
<dbReference type="Pfam" id="PF04768">
    <property type="entry name" value="NAT"/>
    <property type="match status" value="1"/>
</dbReference>
<evidence type="ECO:0000313" key="17">
    <source>
        <dbReference type="Proteomes" id="UP001218188"/>
    </source>
</evidence>
<dbReference type="PANTHER" id="PTHR23342:SF0">
    <property type="entry name" value="N-ACETYLGLUTAMATE SYNTHASE, MITOCHONDRIAL"/>
    <property type="match status" value="1"/>
</dbReference>
<comment type="pathway">
    <text evidence="1">Amino-acid biosynthesis; L-arginine biosynthesis; N(2)-acetyl-L-ornithine from L-glutamate: step 2/4.</text>
</comment>
<feature type="transmembrane region" description="Helical" evidence="14">
    <location>
        <begin position="99"/>
        <end position="118"/>
    </location>
</feature>
<evidence type="ECO:0000256" key="9">
    <source>
        <dbReference type="ARBA" id="ARBA00022857"/>
    </source>
</evidence>
<dbReference type="FunFam" id="3.40.630.30:FF:000029">
    <property type="entry name" value="Bifunctional acetylglutamate kinase/N-acetyl-gamma-glutamyl-phosphate reductase"/>
    <property type="match status" value="1"/>
</dbReference>
<evidence type="ECO:0000256" key="4">
    <source>
        <dbReference type="ARBA" id="ARBA00022605"/>
    </source>
</evidence>
<evidence type="ECO:0000259" key="15">
    <source>
        <dbReference type="PROSITE" id="PS51731"/>
    </source>
</evidence>
<keyword evidence="14" id="KW-0472">Membrane</keyword>
<evidence type="ECO:0000256" key="11">
    <source>
        <dbReference type="ARBA" id="ARBA00048141"/>
    </source>
</evidence>
<keyword evidence="14" id="KW-1133">Transmembrane helix</keyword>
<feature type="compositionally biased region" description="Low complexity" evidence="13">
    <location>
        <begin position="867"/>
        <end position="879"/>
    </location>
</feature>
<dbReference type="NCBIfam" id="TIGR00761">
    <property type="entry name" value="argB"/>
    <property type="match status" value="1"/>
</dbReference>
<dbReference type="GO" id="GO:0051287">
    <property type="term" value="F:NAD binding"/>
    <property type="evidence" value="ECO:0007669"/>
    <property type="project" value="InterPro"/>
</dbReference>
<evidence type="ECO:0000256" key="1">
    <source>
        <dbReference type="ARBA" id="ARBA00004828"/>
    </source>
</evidence>
<dbReference type="PROSITE" id="PS01224">
    <property type="entry name" value="ARGC"/>
    <property type="match status" value="1"/>
</dbReference>
<reference evidence="16" key="1">
    <citation type="submission" date="2023-03" db="EMBL/GenBank/DDBJ databases">
        <title>Massive genome expansion in bonnet fungi (Mycena s.s.) driven by repeated elements and novel gene families across ecological guilds.</title>
        <authorList>
            <consortium name="Lawrence Berkeley National Laboratory"/>
            <person name="Harder C.B."/>
            <person name="Miyauchi S."/>
            <person name="Viragh M."/>
            <person name="Kuo A."/>
            <person name="Thoen E."/>
            <person name="Andreopoulos B."/>
            <person name="Lu D."/>
            <person name="Skrede I."/>
            <person name="Drula E."/>
            <person name="Henrissat B."/>
            <person name="Morin E."/>
            <person name="Kohler A."/>
            <person name="Barry K."/>
            <person name="LaButti K."/>
            <person name="Morin E."/>
            <person name="Salamov A."/>
            <person name="Lipzen A."/>
            <person name="Mereny Z."/>
            <person name="Hegedus B."/>
            <person name="Baldrian P."/>
            <person name="Stursova M."/>
            <person name="Weitz H."/>
            <person name="Taylor A."/>
            <person name="Grigoriev I.V."/>
            <person name="Nagy L.G."/>
            <person name="Martin F."/>
            <person name="Kauserud H."/>
        </authorList>
    </citation>
    <scope>NUCLEOTIDE SEQUENCE</scope>
    <source>
        <strain evidence="16">CBHHK200</strain>
    </source>
</reference>
<comment type="catalytic activity">
    <reaction evidence="11">
        <text>N-acetyl-L-glutamate + ATP = N-acetyl-L-glutamyl 5-phosphate + ADP</text>
        <dbReference type="Rhea" id="RHEA:14629"/>
        <dbReference type="ChEBI" id="CHEBI:30616"/>
        <dbReference type="ChEBI" id="CHEBI:44337"/>
        <dbReference type="ChEBI" id="CHEBI:57936"/>
        <dbReference type="ChEBI" id="CHEBI:456216"/>
        <dbReference type="EC" id="2.7.2.8"/>
    </reaction>
</comment>
<name>A0AAD6SY68_9AGAR</name>
<dbReference type="CDD" id="cd04252">
    <property type="entry name" value="AAK_NAGK-fArgBP"/>
    <property type="match status" value="1"/>
</dbReference>
<sequence length="1362" mass="148970">MLAVASRISGRTAGRAVVVRARHAVAAPKLLVSVRSMQSVAQTDRSWISFPNSTTNSGGAWVTRAPIFGSQEATAPFGEVASGSRTWNYVERRPNRARVVVGLALCTAYTSGLILAFARSKSTCRANGPISIPEHYPALYETQRRGSRTDTITRLLYSIGTKREVERHLRIFSSSSHPSQPAKFAVIKIGGAVLDQIDELALSLSFLYRVGLYPVVLHGAGPQLNQIIEREGVVPDYIDGIRVTDAKTLQIARRVFLEENLKLVGALEKLGTRARPITSGVFTADYLDKEKYGLVGKITKIDKRPLEASIRAGALPILTSLAESPDGQILNVNADIAAGELAKELEPLKIVFLNEKGGLFHGVTGEKLSVINLDESSFRAQEYDQLMKEPWVKYGTKLKLREFKELLDHLPRSSSVAVISAAMLQKELFTDSGAGTLIRRGYKLFKHGSIESLGADRFRQVIHDRDPEVLSGFQSVTGVLTDMKSTPYTIYGDEPLDVVAVVAHPVGETPVLTKLLPSRAGVLNNVMDNVWSAIRKDHRRLFWTAQADDENRGWHFERADGSFTRAGKSLFWYGVQDVAEVERIVREFEEKGRIARVYLPVGPSTPPHKAPTQSSSAAPSGTRAFSTSARRGYATVTEPPAPVSTEIKRLGLIGARGYTGQALTTLLSSHPYLELSHVSSRQLAGRPLPGYTKTPITYSNLSEKDVERMEAEGEVDAWVMALPNGAGYPFVQAVDRGAEQRAGGKKAGSVVVDLSADYRFEKDWTYGLPELYGRDAIRASKRISNPGCYATSAQMLIAPLVQHLAPGALPTVFGVSGYSGAGTVMVTSPEGELASAPKVSPESLAGGIRPYALTGHIHEREAGRHLSSLLPASAPSPASRSTEWEGEKKQDKIQVAFVPSVGPWFSGIISTASIPLSKEMNAKDISDLFKARYEGERMVRIMPAVPELKTYRGETYVERGRIPDVAHGGSRGHRRRAGQSAQGCGDAVLAEPEPRARRAPILGVYSVPQTFQRENWNSWDTGTLVSRLEGQRGDGFQVLLSIAWTWHLRQKTGELYHQPLSKKMVCEGNVKVVPSFKVQVQCVEEIEVESARNPIFLFFPLVPRRVSLVFLFSRWLVSATTTKNKDLIHSRMNQVSNTSSTSLRSGIVANWTQSSGPGTPNASPAQFLAASEQASLMNVVKSYPNTQQLSKKITECCDFPALLPLFSQHSENLVMISSTMGNAPGARRQFCTPCAKAAQRVADMNPRLRIRDDASGVVYESTATGRAFASQDMMHTANLPTGRCVMEYFYLSGESQNMHAAEDVVSIAGKIIDASGNAHLGKRELDFGVSVMRSSLCNRFGERSWAAEIRLQGKQATRGKRH</sequence>
<keyword evidence="10" id="KW-0560">Oxidoreductase</keyword>
<feature type="region of interest" description="Disordered" evidence="13">
    <location>
        <begin position="599"/>
        <end position="640"/>
    </location>
</feature>
<evidence type="ECO:0000256" key="14">
    <source>
        <dbReference type="SAM" id="Phobius"/>
    </source>
</evidence>
<feature type="domain" description="N-acetyltransferase" evidence="15">
    <location>
        <begin position="442"/>
        <end position="596"/>
    </location>
</feature>
<dbReference type="Gene3D" id="3.40.630.30">
    <property type="match status" value="1"/>
</dbReference>
<gene>
    <name evidence="16" type="ORF">C8F04DRAFT_1345851</name>
</gene>
<keyword evidence="6" id="KW-0547">Nucleotide-binding</keyword>
<dbReference type="PANTHER" id="PTHR23342">
    <property type="entry name" value="N-ACETYLGLUTAMATE SYNTHASE"/>
    <property type="match status" value="1"/>
</dbReference>
<keyword evidence="9" id="KW-0521">NADP</keyword>
<feature type="active site" evidence="12">
    <location>
        <position position="788"/>
    </location>
</feature>
<dbReference type="CDD" id="cd24149">
    <property type="entry name" value="AGPR_N_ARG5_6_like"/>
    <property type="match status" value="1"/>
</dbReference>
<dbReference type="InterPro" id="IPR036393">
    <property type="entry name" value="AceGlu_kinase-like_sf"/>
</dbReference>
<dbReference type="Gene3D" id="3.40.50.720">
    <property type="entry name" value="NAD(P)-binding Rossmann-like Domain"/>
    <property type="match status" value="1"/>
</dbReference>
<evidence type="ECO:0000256" key="13">
    <source>
        <dbReference type="SAM" id="MobiDB-lite"/>
    </source>
</evidence>
<keyword evidence="14" id="KW-0812">Transmembrane</keyword>
<dbReference type="SMART" id="SM00859">
    <property type="entry name" value="Semialdhyde_dh"/>
    <property type="match status" value="1"/>
</dbReference>
<dbReference type="FunFam" id="3.40.1160.10:FF:000046">
    <property type="entry name" value="N-acetylglutamate kinase / N-acetylglutamate synthase"/>
    <property type="match status" value="1"/>
</dbReference>
<dbReference type="InterPro" id="IPR023013">
    <property type="entry name" value="AGPR_AS"/>
</dbReference>
<dbReference type="InterPro" id="IPR058924">
    <property type="entry name" value="AGPR_dimerisation_dom"/>
</dbReference>
<dbReference type="InterPro" id="IPR036291">
    <property type="entry name" value="NAD(P)-bd_dom_sf"/>
</dbReference>
<dbReference type="Proteomes" id="UP001218188">
    <property type="component" value="Unassembled WGS sequence"/>
</dbReference>
<evidence type="ECO:0000256" key="12">
    <source>
        <dbReference type="PROSITE-ProRule" id="PRU10010"/>
    </source>
</evidence>
<dbReference type="EC" id="2.7.2.8" evidence="2"/>
<keyword evidence="3" id="KW-0055">Arginine biosynthesis</keyword>
<dbReference type="GO" id="GO:0005524">
    <property type="term" value="F:ATP binding"/>
    <property type="evidence" value="ECO:0007669"/>
    <property type="project" value="UniProtKB-KW"/>
</dbReference>
<accession>A0AAD6SY68</accession>
<dbReference type="Gene3D" id="3.30.360.10">
    <property type="entry name" value="Dihydrodipicolinate Reductase, domain 2"/>
    <property type="match status" value="1"/>
</dbReference>
<feature type="region of interest" description="Disordered" evidence="13">
    <location>
        <begin position="867"/>
        <end position="887"/>
    </location>
</feature>
<dbReference type="Pfam" id="PF22698">
    <property type="entry name" value="Semialdhyde_dhC_1"/>
    <property type="match status" value="1"/>
</dbReference>
<evidence type="ECO:0000256" key="5">
    <source>
        <dbReference type="ARBA" id="ARBA00022679"/>
    </source>
</evidence>
<dbReference type="SUPFAM" id="SSF53633">
    <property type="entry name" value="Carbamate kinase-like"/>
    <property type="match status" value="1"/>
</dbReference>
<dbReference type="GO" id="GO:0005759">
    <property type="term" value="C:mitochondrial matrix"/>
    <property type="evidence" value="ECO:0007669"/>
    <property type="project" value="TreeGrafter"/>
</dbReference>
<dbReference type="SUPFAM" id="SSF51735">
    <property type="entry name" value="NAD(P)-binding Rossmann-fold domains"/>
    <property type="match status" value="1"/>
</dbReference>